<reference evidence="2" key="1">
    <citation type="journal article" date="2015" name="MBio">
        <title>Genome-Resolved Metagenomic Analysis Reveals Roles for Candidate Phyla and Other Microbial Community Members in Biogeochemical Transformations in Oil Reservoirs.</title>
        <authorList>
            <person name="Hu P."/>
            <person name="Tom L."/>
            <person name="Singh A."/>
            <person name="Thomas B.C."/>
            <person name="Baker B.J."/>
            <person name="Piceno Y.M."/>
            <person name="Andersen G.L."/>
            <person name="Banfield J.F."/>
        </authorList>
    </citation>
    <scope>NUCLEOTIDE SEQUENCE [LARGE SCALE GENOMIC DNA]</scope>
</reference>
<comment type="caution">
    <text evidence="1">The sequence shown here is derived from an EMBL/GenBank/DDBJ whole genome shotgun (WGS) entry which is preliminary data.</text>
</comment>
<proteinExistence type="predicted"/>
<name>A0A117KTU8_ARCFL</name>
<protein>
    <submittedName>
        <fullName evidence="1">Uncharacterized protein</fullName>
    </submittedName>
</protein>
<evidence type="ECO:0000313" key="2">
    <source>
        <dbReference type="Proteomes" id="UP000054015"/>
    </source>
</evidence>
<dbReference type="Proteomes" id="UP000054015">
    <property type="component" value="Unassembled WGS sequence"/>
</dbReference>
<sequence>MQWVLPSPYFGEQRKDNPIAKNARFRVDNVIPDTERPIEIHLNGIKVAEISISRPGVKSLNSKT</sequence>
<accession>A0A117KTU8</accession>
<organism evidence="1 2">
    <name type="scientific">Archaeoglobus fulgidus</name>
    <dbReference type="NCBI Taxonomy" id="2234"/>
    <lineage>
        <taxon>Archaea</taxon>
        <taxon>Methanobacteriati</taxon>
        <taxon>Methanobacteriota</taxon>
        <taxon>Archaeoglobi</taxon>
        <taxon>Archaeoglobales</taxon>
        <taxon>Archaeoglobaceae</taxon>
        <taxon>Archaeoglobus</taxon>
    </lineage>
</organism>
<gene>
    <name evidence="1" type="ORF">XD48_2169</name>
</gene>
<dbReference type="AlphaFoldDB" id="A0A117KTU8"/>
<dbReference type="EMBL" id="LGEX01000098">
    <property type="protein sequence ID" value="KUK05586.1"/>
    <property type="molecule type" value="Genomic_DNA"/>
</dbReference>
<evidence type="ECO:0000313" key="1">
    <source>
        <dbReference type="EMBL" id="KUK05586.1"/>
    </source>
</evidence>